<keyword evidence="8" id="KW-1185">Reference proteome</keyword>
<evidence type="ECO:0000256" key="1">
    <source>
        <dbReference type="ARBA" id="ARBA00005384"/>
    </source>
</evidence>
<dbReference type="Proteomes" id="UP000011131">
    <property type="component" value="Chromosome"/>
</dbReference>
<dbReference type="InterPro" id="IPR036388">
    <property type="entry name" value="WH-like_DNA-bd_sf"/>
</dbReference>
<protein>
    <submittedName>
        <fullName evidence="7">GntR family transcriptional regulator</fullName>
    </submittedName>
</protein>
<evidence type="ECO:0000313" key="7">
    <source>
        <dbReference type="EMBL" id="AGC46695.1"/>
    </source>
</evidence>
<evidence type="ECO:0000256" key="4">
    <source>
        <dbReference type="ARBA" id="ARBA00023125"/>
    </source>
</evidence>
<dbReference type="InterPro" id="IPR015424">
    <property type="entry name" value="PyrdxlP-dep_Trfase"/>
</dbReference>
<dbReference type="EMBL" id="CP004025">
    <property type="protein sequence ID" value="AGC46695.1"/>
    <property type="molecule type" value="Genomic_DNA"/>
</dbReference>
<gene>
    <name evidence="7" type="ordered locus">MYSTI_05416</name>
</gene>
<dbReference type="GO" id="GO:0003677">
    <property type="term" value="F:DNA binding"/>
    <property type="evidence" value="ECO:0007669"/>
    <property type="project" value="UniProtKB-KW"/>
</dbReference>
<dbReference type="SMART" id="SM00345">
    <property type="entry name" value="HTH_GNTR"/>
    <property type="match status" value="1"/>
</dbReference>
<reference evidence="7 8" key="1">
    <citation type="journal article" date="2013" name="Genome Announc.">
        <title>Complete genome sequence of Myxococcus stipitatus strain DSM 14675, a fruiting myxobacterium.</title>
        <authorList>
            <person name="Huntley S."/>
            <person name="Kneip S."/>
            <person name="Treuner-Lange A."/>
            <person name="Sogaard-Andersen L."/>
        </authorList>
    </citation>
    <scope>NUCLEOTIDE SEQUENCE [LARGE SCALE GENOMIC DNA]</scope>
    <source>
        <strain evidence="8">DSM 14675 / JCM 12634 / Mx s8</strain>
    </source>
</reference>
<dbReference type="Pfam" id="PF00392">
    <property type="entry name" value="GntR"/>
    <property type="match status" value="1"/>
</dbReference>
<evidence type="ECO:0000313" key="8">
    <source>
        <dbReference type="Proteomes" id="UP000011131"/>
    </source>
</evidence>
<dbReference type="eggNOG" id="COG1167">
    <property type="taxonomic scope" value="Bacteria"/>
</dbReference>
<feature type="domain" description="HTH gntR-type" evidence="6">
    <location>
        <begin position="17"/>
        <end position="85"/>
    </location>
</feature>
<dbReference type="GO" id="GO:0030170">
    <property type="term" value="F:pyridoxal phosphate binding"/>
    <property type="evidence" value="ECO:0007669"/>
    <property type="project" value="InterPro"/>
</dbReference>
<keyword evidence="5" id="KW-0804">Transcription</keyword>
<comment type="similarity">
    <text evidence="1">In the C-terminal section; belongs to the class-I pyridoxal-phosphate-dependent aminotransferase family.</text>
</comment>
<name>L7UFP2_MYXSD</name>
<keyword evidence="3" id="KW-0805">Transcription regulation</keyword>
<dbReference type="PANTHER" id="PTHR46577:SF2">
    <property type="entry name" value="TRANSCRIPTIONAL REGULATORY PROTEIN"/>
    <property type="match status" value="1"/>
</dbReference>
<dbReference type="InterPro" id="IPR015422">
    <property type="entry name" value="PyrdxlP-dep_Trfase_small"/>
</dbReference>
<dbReference type="CDD" id="cd00609">
    <property type="entry name" value="AAT_like"/>
    <property type="match status" value="1"/>
</dbReference>
<accession>L7UFP2</accession>
<proteinExistence type="inferred from homology"/>
<dbReference type="AlphaFoldDB" id="L7UFP2"/>
<dbReference type="HOGENOM" id="CLU_017584_0_0_7"/>
<dbReference type="InterPro" id="IPR015421">
    <property type="entry name" value="PyrdxlP-dep_Trfase_major"/>
</dbReference>
<dbReference type="CDD" id="cd07377">
    <property type="entry name" value="WHTH_GntR"/>
    <property type="match status" value="1"/>
</dbReference>
<dbReference type="InterPro" id="IPR000524">
    <property type="entry name" value="Tscrpt_reg_HTH_GntR"/>
</dbReference>
<dbReference type="PANTHER" id="PTHR46577">
    <property type="entry name" value="HTH-TYPE TRANSCRIPTIONAL REGULATORY PROTEIN GABR"/>
    <property type="match status" value="1"/>
</dbReference>
<dbReference type="Gene3D" id="3.90.1150.10">
    <property type="entry name" value="Aspartate Aminotransferase, domain 1"/>
    <property type="match status" value="1"/>
</dbReference>
<dbReference type="SUPFAM" id="SSF53383">
    <property type="entry name" value="PLP-dependent transferases"/>
    <property type="match status" value="1"/>
</dbReference>
<evidence type="ECO:0000256" key="5">
    <source>
        <dbReference type="ARBA" id="ARBA00023163"/>
    </source>
</evidence>
<dbReference type="STRING" id="1278073.MYSTI_05416"/>
<keyword evidence="2" id="KW-0663">Pyridoxal phosphate</keyword>
<evidence type="ECO:0000256" key="3">
    <source>
        <dbReference type="ARBA" id="ARBA00023015"/>
    </source>
</evidence>
<dbReference type="KEGG" id="msd:MYSTI_05416"/>
<dbReference type="InterPro" id="IPR004839">
    <property type="entry name" value="Aminotransferase_I/II_large"/>
</dbReference>
<dbReference type="InterPro" id="IPR036390">
    <property type="entry name" value="WH_DNA-bd_sf"/>
</dbReference>
<evidence type="ECO:0000259" key="6">
    <source>
        <dbReference type="PROSITE" id="PS50949"/>
    </source>
</evidence>
<dbReference type="GO" id="GO:0003700">
    <property type="term" value="F:DNA-binding transcription factor activity"/>
    <property type="evidence" value="ECO:0007669"/>
    <property type="project" value="InterPro"/>
</dbReference>
<evidence type="ECO:0000256" key="2">
    <source>
        <dbReference type="ARBA" id="ARBA00022898"/>
    </source>
</evidence>
<dbReference type="Gene3D" id="3.40.640.10">
    <property type="entry name" value="Type I PLP-dependent aspartate aminotransferase-like (Major domain)"/>
    <property type="match status" value="1"/>
</dbReference>
<dbReference type="SUPFAM" id="SSF46785">
    <property type="entry name" value="Winged helix' DNA-binding domain"/>
    <property type="match status" value="1"/>
</dbReference>
<dbReference type="PROSITE" id="PS50949">
    <property type="entry name" value="HTH_GNTR"/>
    <property type="match status" value="1"/>
</dbReference>
<dbReference type="Gene3D" id="1.10.10.10">
    <property type="entry name" value="Winged helix-like DNA-binding domain superfamily/Winged helix DNA-binding domain"/>
    <property type="match status" value="1"/>
</dbReference>
<dbReference type="InterPro" id="IPR051446">
    <property type="entry name" value="HTH_trans_reg/aminotransferase"/>
</dbReference>
<dbReference type="Pfam" id="PF00155">
    <property type="entry name" value="Aminotran_1_2"/>
    <property type="match status" value="1"/>
</dbReference>
<organism evidence="7 8">
    <name type="scientific">Myxococcus stipitatus (strain DSM 14675 / JCM 12634 / Mx s8)</name>
    <dbReference type="NCBI Taxonomy" id="1278073"/>
    <lineage>
        <taxon>Bacteria</taxon>
        <taxon>Pseudomonadati</taxon>
        <taxon>Myxococcota</taxon>
        <taxon>Myxococcia</taxon>
        <taxon>Myxococcales</taxon>
        <taxon>Cystobacterineae</taxon>
        <taxon>Myxococcaceae</taxon>
        <taxon>Myxococcus</taxon>
    </lineage>
</organism>
<sequence>MQNPESHGIQFRLPMPSKKYEQLAAELELRISTHQVKPGERLSSVRELGRMKQVGVNTVVRALEILEDKGLIVSKPQSGFYVLGPRVASSVTQPRMRLSLPREVDVPALVSTVFESARHRELLPLGAACLSPELYPCESLNRITRRVVREQPRLVGSYELPPGNFEYLRQVSRRLEKFGAFVAPSELVATHGTMESLGLALRATCAPGDTVLIESPQYFGILQALQQLRLKVLELPTHPIDGVSLEQVEQALERHDIAAGLFTPNFSNPLGALMSDAKKAALVELFARYARPLIEDDIYADLSFQGLRPRPLKAWDAQGNVLTCASFSKTVSPGLKVGWLAPGRHMEKVKALQLASTMGCGSLSQQVMARYLASKEYERNLAELRLHCSVQVERISRHVLAHFPEGTRTTTPQGGFVLWVELPRRVDSVELYRRALEEGISTSPGTLFSTRERYRHYLRINCGNRWTPTLEQGLLRLARLATVLHRAS</sequence>
<dbReference type="PATRIC" id="fig|1278073.3.peg.5488"/>
<keyword evidence="4" id="KW-0238">DNA-binding</keyword>